<comment type="caution">
    <text evidence="2">The sequence shown here is derived from an EMBL/GenBank/DDBJ whole genome shotgun (WGS) entry which is preliminary data.</text>
</comment>
<feature type="compositionally biased region" description="Polar residues" evidence="1">
    <location>
        <begin position="1"/>
        <end position="12"/>
    </location>
</feature>
<proteinExistence type="predicted"/>
<evidence type="ECO:0000313" key="2">
    <source>
        <dbReference type="EMBL" id="KAK9943067.1"/>
    </source>
</evidence>
<protein>
    <submittedName>
        <fullName evidence="2">Uncharacterized protein</fullName>
    </submittedName>
</protein>
<feature type="region of interest" description="Disordered" evidence="1">
    <location>
        <begin position="1"/>
        <end position="23"/>
    </location>
</feature>
<accession>A0AAW1Y5S5</accession>
<organism evidence="2 3">
    <name type="scientific">Rubus argutus</name>
    <name type="common">Southern blackberry</name>
    <dbReference type="NCBI Taxonomy" id="59490"/>
    <lineage>
        <taxon>Eukaryota</taxon>
        <taxon>Viridiplantae</taxon>
        <taxon>Streptophyta</taxon>
        <taxon>Embryophyta</taxon>
        <taxon>Tracheophyta</taxon>
        <taxon>Spermatophyta</taxon>
        <taxon>Magnoliopsida</taxon>
        <taxon>eudicotyledons</taxon>
        <taxon>Gunneridae</taxon>
        <taxon>Pentapetalae</taxon>
        <taxon>rosids</taxon>
        <taxon>fabids</taxon>
        <taxon>Rosales</taxon>
        <taxon>Rosaceae</taxon>
        <taxon>Rosoideae</taxon>
        <taxon>Rosoideae incertae sedis</taxon>
        <taxon>Rubus</taxon>
    </lineage>
</organism>
<gene>
    <name evidence="2" type="ORF">M0R45_008688</name>
</gene>
<evidence type="ECO:0000256" key="1">
    <source>
        <dbReference type="SAM" id="MobiDB-lite"/>
    </source>
</evidence>
<evidence type="ECO:0000313" key="3">
    <source>
        <dbReference type="Proteomes" id="UP001457282"/>
    </source>
</evidence>
<dbReference type="EMBL" id="JBEDUW010000002">
    <property type="protein sequence ID" value="KAK9943067.1"/>
    <property type="molecule type" value="Genomic_DNA"/>
</dbReference>
<reference evidence="2 3" key="1">
    <citation type="journal article" date="2023" name="G3 (Bethesda)">
        <title>A chromosome-length genome assembly and annotation of blackberry (Rubus argutus, cv. 'Hillquist').</title>
        <authorList>
            <person name="Bruna T."/>
            <person name="Aryal R."/>
            <person name="Dudchenko O."/>
            <person name="Sargent D.J."/>
            <person name="Mead D."/>
            <person name="Buti M."/>
            <person name="Cavallini A."/>
            <person name="Hytonen T."/>
            <person name="Andres J."/>
            <person name="Pham M."/>
            <person name="Weisz D."/>
            <person name="Mascagni F."/>
            <person name="Usai G."/>
            <person name="Natali L."/>
            <person name="Bassil N."/>
            <person name="Fernandez G.E."/>
            <person name="Lomsadze A."/>
            <person name="Armour M."/>
            <person name="Olukolu B."/>
            <person name="Poorten T."/>
            <person name="Britton C."/>
            <person name="Davik J."/>
            <person name="Ashrafi H."/>
            <person name="Aiden E.L."/>
            <person name="Borodovsky M."/>
            <person name="Worthington M."/>
        </authorList>
    </citation>
    <scope>NUCLEOTIDE SEQUENCE [LARGE SCALE GENOMIC DNA]</scope>
    <source>
        <strain evidence="2">PI 553951</strain>
    </source>
</reference>
<name>A0AAW1Y5S5_RUBAR</name>
<dbReference type="Proteomes" id="UP001457282">
    <property type="component" value="Unassembled WGS sequence"/>
</dbReference>
<sequence length="81" mass="9075">MKILEGQSSGSNKARAAASDGKSKVTMKFCPRMKGYGDGMDDLEYEENVDNANEFEEYEDMGFKGEISDNSYDSEELRDLV</sequence>
<dbReference type="AlphaFoldDB" id="A0AAW1Y5S5"/>
<keyword evidence="3" id="KW-1185">Reference proteome</keyword>